<name>A0A3S5BVI6_9PLAT</name>
<sequence>MSVKRDPSRIERLRYRSSRGQTKWPNGHTTFCQHAQSSTRLRLSPAAPQTTSVHFVVASTTTLSVGLWPPLHLLLPSALLVDAPVSTPSTSPTAPHTHTPSPLAHKAVFRPTLPPSSHHQRLRRQAHSLGQPNCTPSDRLINADSQA</sequence>
<keyword evidence="3" id="KW-1185">Reference proteome</keyword>
<dbReference type="AlphaFoldDB" id="A0A3S5BVI6"/>
<evidence type="ECO:0000313" key="2">
    <source>
        <dbReference type="EMBL" id="VEL42046.1"/>
    </source>
</evidence>
<dbReference type="EMBL" id="CAAALY010272333">
    <property type="protein sequence ID" value="VEL42046.1"/>
    <property type="molecule type" value="Genomic_DNA"/>
</dbReference>
<feature type="region of interest" description="Disordered" evidence="1">
    <location>
        <begin position="123"/>
        <end position="147"/>
    </location>
</feature>
<comment type="caution">
    <text evidence="2">The sequence shown here is derived from an EMBL/GenBank/DDBJ whole genome shotgun (WGS) entry which is preliminary data.</text>
</comment>
<accession>A0A3S5BVI6</accession>
<reference evidence="2" key="1">
    <citation type="submission" date="2018-11" db="EMBL/GenBank/DDBJ databases">
        <authorList>
            <consortium name="Pathogen Informatics"/>
        </authorList>
    </citation>
    <scope>NUCLEOTIDE SEQUENCE</scope>
</reference>
<evidence type="ECO:0000313" key="3">
    <source>
        <dbReference type="Proteomes" id="UP000784294"/>
    </source>
</evidence>
<organism evidence="2 3">
    <name type="scientific">Protopolystoma xenopodis</name>
    <dbReference type="NCBI Taxonomy" id="117903"/>
    <lineage>
        <taxon>Eukaryota</taxon>
        <taxon>Metazoa</taxon>
        <taxon>Spiralia</taxon>
        <taxon>Lophotrochozoa</taxon>
        <taxon>Platyhelminthes</taxon>
        <taxon>Monogenea</taxon>
        <taxon>Polyopisthocotylea</taxon>
        <taxon>Polystomatidea</taxon>
        <taxon>Polystomatidae</taxon>
        <taxon>Protopolystoma</taxon>
    </lineage>
</organism>
<dbReference type="Proteomes" id="UP000784294">
    <property type="component" value="Unassembled WGS sequence"/>
</dbReference>
<gene>
    <name evidence="2" type="ORF">PXEA_LOCUS35486</name>
</gene>
<proteinExistence type="predicted"/>
<evidence type="ECO:0000256" key="1">
    <source>
        <dbReference type="SAM" id="MobiDB-lite"/>
    </source>
</evidence>
<feature type="region of interest" description="Disordered" evidence="1">
    <location>
        <begin position="83"/>
        <end position="104"/>
    </location>
</feature>
<feature type="compositionally biased region" description="Low complexity" evidence="1">
    <location>
        <begin position="83"/>
        <end position="102"/>
    </location>
</feature>
<protein>
    <submittedName>
        <fullName evidence="2">Uncharacterized protein</fullName>
    </submittedName>
</protein>